<dbReference type="InterPro" id="IPR016162">
    <property type="entry name" value="Ald_DH_N"/>
</dbReference>
<dbReference type="PANTHER" id="PTHR43570:SF16">
    <property type="entry name" value="ALDEHYDE DEHYDROGENASE TYPE III, ISOFORM Q"/>
    <property type="match status" value="1"/>
</dbReference>
<dbReference type="InterPro" id="IPR012394">
    <property type="entry name" value="Aldehyde_DH_NAD(P)"/>
</dbReference>
<evidence type="ECO:0000256" key="2">
    <source>
        <dbReference type="ARBA" id="ARBA00023002"/>
    </source>
</evidence>
<evidence type="ECO:0000313" key="4">
    <source>
        <dbReference type="EMBL" id="KAF5334258.1"/>
    </source>
</evidence>
<comment type="caution">
    <text evidence="4">The sequence shown here is derived from an EMBL/GenBank/DDBJ whole genome shotgun (WGS) entry which is preliminary data.</text>
</comment>
<evidence type="ECO:0000256" key="1">
    <source>
        <dbReference type="ARBA" id="ARBA00009986"/>
    </source>
</evidence>
<reference evidence="4 5" key="1">
    <citation type="journal article" date="2020" name="ISME J.">
        <title>Uncovering the hidden diversity of litter-decomposition mechanisms in mushroom-forming fungi.</title>
        <authorList>
            <person name="Floudas D."/>
            <person name="Bentzer J."/>
            <person name="Ahren D."/>
            <person name="Johansson T."/>
            <person name="Persson P."/>
            <person name="Tunlid A."/>
        </authorList>
    </citation>
    <scope>NUCLEOTIDE SEQUENCE [LARGE SCALE GENOMIC DNA]</scope>
    <source>
        <strain evidence="4 5">CBS 175.51</strain>
    </source>
</reference>
<evidence type="ECO:0000259" key="3">
    <source>
        <dbReference type="Pfam" id="PF00171"/>
    </source>
</evidence>
<dbReference type="GO" id="GO:0004029">
    <property type="term" value="F:aldehyde dehydrogenase (NAD+) activity"/>
    <property type="evidence" value="ECO:0007669"/>
    <property type="project" value="TreeGrafter"/>
</dbReference>
<dbReference type="EMBL" id="JAACJK010000073">
    <property type="protein sequence ID" value="KAF5334258.1"/>
    <property type="molecule type" value="Genomic_DNA"/>
</dbReference>
<protein>
    <recommendedName>
        <fullName evidence="3">Aldehyde dehydrogenase domain-containing protein</fullName>
    </recommendedName>
</protein>
<keyword evidence="5" id="KW-1185">Reference proteome</keyword>
<feature type="domain" description="Aldehyde dehydrogenase" evidence="3">
    <location>
        <begin position="74"/>
        <end position="184"/>
    </location>
</feature>
<dbReference type="Proteomes" id="UP000541558">
    <property type="component" value="Unassembled WGS sequence"/>
</dbReference>
<dbReference type="OrthoDB" id="440325at2759"/>
<organism evidence="4 5">
    <name type="scientific">Ephemerocybe angulata</name>
    <dbReference type="NCBI Taxonomy" id="980116"/>
    <lineage>
        <taxon>Eukaryota</taxon>
        <taxon>Fungi</taxon>
        <taxon>Dikarya</taxon>
        <taxon>Basidiomycota</taxon>
        <taxon>Agaricomycotina</taxon>
        <taxon>Agaricomycetes</taxon>
        <taxon>Agaricomycetidae</taxon>
        <taxon>Agaricales</taxon>
        <taxon>Agaricineae</taxon>
        <taxon>Psathyrellaceae</taxon>
        <taxon>Ephemerocybe</taxon>
    </lineage>
</organism>
<dbReference type="GO" id="GO:0005737">
    <property type="term" value="C:cytoplasm"/>
    <property type="evidence" value="ECO:0007669"/>
    <property type="project" value="TreeGrafter"/>
</dbReference>
<name>A0A8H5FF76_9AGAR</name>
<accession>A0A8H5FF76</accession>
<dbReference type="PANTHER" id="PTHR43570">
    <property type="entry name" value="ALDEHYDE DEHYDROGENASE"/>
    <property type="match status" value="1"/>
</dbReference>
<keyword evidence="2" id="KW-0560">Oxidoreductase</keyword>
<gene>
    <name evidence="4" type="ORF">D9611_014584</name>
</gene>
<dbReference type="InterPro" id="IPR016161">
    <property type="entry name" value="Ald_DH/histidinol_DH"/>
</dbReference>
<dbReference type="GO" id="GO:0006081">
    <property type="term" value="P:aldehyde metabolic process"/>
    <property type="evidence" value="ECO:0007669"/>
    <property type="project" value="InterPro"/>
</dbReference>
<dbReference type="AlphaFoldDB" id="A0A8H5FF76"/>
<comment type="similarity">
    <text evidence="1">Belongs to the aldehyde dehydrogenase family.</text>
</comment>
<dbReference type="InterPro" id="IPR015590">
    <property type="entry name" value="Aldehyde_DH_dom"/>
</dbReference>
<dbReference type="SUPFAM" id="SSF53720">
    <property type="entry name" value="ALDH-like"/>
    <property type="match status" value="1"/>
</dbReference>
<dbReference type="Pfam" id="PF00171">
    <property type="entry name" value="Aldedh"/>
    <property type="match status" value="1"/>
</dbReference>
<proteinExistence type="inferred from homology"/>
<sequence length="186" mass="20017">MSPSISRSFFSPISSLSQLSPCLYPFESILFDKAESTPPQIPIPLLPLHPDQALSHHLYRMPPPLPPLRQHQPFQLACLVQENADALCHSLWLDESKSSWGRSGLLVEGCSGARVGGGGGEKIGEDVQLEGQQEASKARVETKAKGVVLIISPWNYLIILTFQSLSGAIAAGCPALIKPSKVVPSL</sequence>
<evidence type="ECO:0000313" key="5">
    <source>
        <dbReference type="Proteomes" id="UP000541558"/>
    </source>
</evidence>
<dbReference type="Gene3D" id="3.40.605.10">
    <property type="entry name" value="Aldehyde Dehydrogenase, Chain A, domain 1"/>
    <property type="match status" value="1"/>
</dbReference>